<keyword evidence="1" id="KW-0732">Signal</keyword>
<evidence type="ECO:0000256" key="1">
    <source>
        <dbReference type="SAM" id="SignalP"/>
    </source>
</evidence>
<dbReference type="InterPro" id="IPR025665">
    <property type="entry name" value="Beta-barrel_OMP_2"/>
</dbReference>
<dbReference type="Gene3D" id="2.40.160.20">
    <property type="match status" value="1"/>
</dbReference>
<dbReference type="RefSeq" id="WP_381503262.1">
    <property type="nucleotide sequence ID" value="NZ_JBHUOM010000014.1"/>
</dbReference>
<sequence>MKAKLIVLLLTLTALKQPTFAQHKLHFGLSGGLNGNLIHATYLGPNSESKPIWDYTGGISLEHRLTSTFTVSYDLLYSRQGGVELITSKIGYGSDRMISKLSYLTLPVMVRYHVGGGRVFISGGPQLGYFLKAEWYAAGFEGSAERWDLGSMHRLDAGLTAGLGYRLGRHFVIESHYYYGLNPINKPDPQTHSYYDNYKKYNRTWASNLVYYF</sequence>
<keyword evidence="4" id="KW-1185">Reference proteome</keyword>
<dbReference type="Pfam" id="PF13568">
    <property type="entry name" value="OMP_b-brl_2"/>
    <property type="match status" value="1"/>
</dbReference>
<dbReference type="EMBL" id="JBHUOM010000014">
    <property type="protein sequence ID" value="MFD2935398.1"/>
    <property type="molecule type" value="Genomic_DNA"/>
</dbReference>
<feature type="domain" description="Outer membrane protein beta-barrel" evidence="2">
    <location>
        <begin position="20"/>
        <end position="184"/>
    </location>
</feature>
<accession>A0ABW6ALW8</accession>
<dbReference type="Proteomes" id="UP001597512">
    <property type="component" value="Unassembled WGS sequence"/>
</dbReference>
<name>A0ABW6ALW8_9BACT</name>
<feature type="signal peptide" evidence="1">
    <location>
        <begin position="1"/>
        <end position="21"/>
    </location>
</feature>
<reference evidence="4" key="1">
    <citation type="journal article" date="2019" name="Int. J. Syst. Evol. Microbiol.">
        <title>The Global Catalogue of Microorganisms (GCM) 10K type strain sequencing project: providing services to taxonomists for standard genome sequencing and annotation.</title>
        <authorList>
            <consortium name="The Broad Institute Genomics Platform"/>
            <consortium name="The Broad Institute Genome Sequencing Center for Infectious Disease"/>
            <person name="Wu L."/>
            <person name="Ma J."/>
        </authorList>
    </citation>
    <scope>NUCLEOTIDE SEQUENCE [LARGE SCALE GENOMIC DNA]</scope>
    <source>
        <strain evidence="4">KCTC 52490</strain>
    </source>
</reference>
<evidence type="ECO:0000313" key="3">
    <source>
        <dbReference type="EMBL" id="MFD2935398.1"/>
    </source>
</evidence>
<proteinExistence type="predicted"/>
<protein>
    <submittedName>
        <fullName evidence="3">Porin family protein</fullName>
    </submittedName>
</protein>
<comment type="caution">
    <text evidence="3">The sequence shown here is derived from an EMBL/GenBank/DDBJ whole genome shotgun (WGS) entry which is preliminary data.</text>
</comment>
<organism evidence="3 4">
    <name type="scientific">Spirosoma flavum</name>
    <dbReference type="NCBI Taxonomy" id="2048557"/>
    <lineage>
        <taxon>Bacteria</taxon>
        <taxon>Pseudomonadati</taxon>
        <taxon>Bacteroidota</taxon>
        <taxon>Cytophagia</taxon>
        <taxon>Cytophagales</taxon>
        <taxon>Cytophagaceae</taxon>
        <taxon>Spirosoma</taxon>
    </lineage>
</organism>
<evidence type="ECO:0000259" key="2">
    <source>
        <dbReference type="Pfam" id="PF13568"/>
    </source>
</evidence>
<evidence type="ECO:0000313" key="4">
    <source>
        <dbReference type="Proteomes" id="UP001597512"/>
    </source>
</evidence>
<feature type="chain" id="PRO_5045655463" evidence="1">
    <location>
        <begin position="22"/>
        <end position="213"/>
    </location>
</feature>
<gene>
    <name evidence="3" type="ORF">ACFS25_16550</name>
</gene>